<dbReference type="OrthoDB" id="76644at2157"/>
<protein>
    <submittedName>
        <fullName evidence="1">Pilus assembly protein</fullName>
    </submittedName>
</protein>
<dbReference type="AlphaFoldDB" id="A0A2A2H1D4"/>
<gene>
    <name evidence="1" type="ORF">ASJ80_04310</name>
</gene>
<comment type="caution">
    <text evidence="1">The sequence shown here is derived from an EMBL/GenBank/DDBJ whole genome shotgun (WGS) entry which is preliminary data.</text>
</comment>
<dbReference type="Proteomes" id="UP000217784">
    <property type="component" value="Unassembled WGS sequence"/>
</dbReference>
<keyword evidence="2" id="KW-1185">Reference proteome</keyword>
<evidence type="ECO:0000313" key="1">
    <source>
        <dbReference type="EMBL" id="PAV03231.1"/>
    </source>
</evidence>
<dbReference type="RefSeq" id="WP_069585783.1">
    <property type="nucleotide sequence ID" value="NZ_LMVM01000039.1"/>
</dbReference>
<proteinExistence type="predicted"/>
<reference evidence="1 2" key="1">
    <citation type="journal article" date="2017" name="BMC Genomics">
        <title>Genomic analysis of methanogenic archaea reveals a shift towards energy conservation.</title>
        <authorList>
            <person name="Gilmore S.P."/>
            <person name="Henske J.K."/>
            <person name="Sexton J.A."/>
            <person name="Solomon K.V."/>
            <person name="Seppala S."/>
            <person name="Yoo J.I."/>
            <person name="Huyett L.M."/>
            <person name="Pressman A."/>
            <person name="Cogan J.Z."/>
            <person name="Kivenson V."/>
            <person name="Peng X."/>
            <person name="Tan Y."/>
            <person name="Valentine D.L."/>
            <person name="O'Malley M.A."/>
        </authorList>
    </citation>
    <scope>NUCLEOTIDE SEQUENCE [LARGE SCALE GENOMIC DNA]</scope>
    <source>
        <strain evidence="1 2">M.o.H.</strain>
    </source>
</reference>
<name>A0A2A2H1D4_METBR</name>
<accession>A0A2A2H1D4</accession>
<organism evidence="1 2">
    <name type="scientific">Methanobacterium bryantii</name>
    <dbReference type="NCBI Taxonomy" id="2161"/>
    <lineage>
        <taxon>Archaea</taxon>
        <taxon>Methanobacteriati</taxon>
        <taxon>Methanobacteriota</taxon>
        <taxon>Methanomada group</taxon>
        <taxon>Methanobacteria</taxon>
        <taxon>Methanobacteriales</taxon>
        <taxon>Methanobacteriaceae</taxon>
        <taxon>Methanobacterium</taxon>
    </lineage>
</organism>
<sequence length="131" mass="14943">MTTCSTNINVYVSKIKMVRPKKNPKNSNFDLNLDWNIDYVKTDEKTLKYVCTVSAVGKMPLNFEIHGLIKFEDKNTNLESISEELSALIIDKSINTMNNMLNETKDIKILINTTNNAHTTEISEIVLKGWC</sequence>
<dbReference type="EMBL" id="LMVM01000039">
    <property type="protein sequence ID" value="PAV03231.1"/>
    <property type="molecule type" value="Genomic_DNA"/>
</dbReference>
<evidence type="ECO:0000313" key="2">
    <source>
        <dbReference type="Proteomes" id="UP000217784"/>
    </source>
</evidence>